<dbReference type="InterPro" id="IPR013968">
    <property type="entry name" value="PKS_KR"/>
</dbReference>
<accession>A0A6A6GVS4</accession>
<keyword evidence="3" id="KW-1185">Reference proteome</keyword>
<sequence length="246" mass="27392">MFGVNKADNNYWASQREDQIGGGIIFSKDLIVFGSLQQWYKPFQDEVLGEIISREAEQRGVMVSFSSSIKRNKMKNCVLVHRKRPPRLIKKLLPRDASLFINMGLAPGADEVGKVIAKCIPLHTQIIDASEFISTETCVLPEATTEPAYQAIETTWQTNLKPIDTGNIFGPDVSYFLVGLCGQLGQSLCYWMAAHRARNVILTSRNPKIRPAFIEAVEELSATVKFMSLTMLPVIGVANGAMILHY</sequence>
<organism evidence="2 3">
    <name type="scientific">Viridothelium virens</name>
    <name type="common">Speckled blister lichen</name>
    <name type="synonym">Trypethelium virens</name>
    <dbReference type="NCBI Taxonomy" id="1048519"/>
    <lineage>
        <taxon>Eukaryota</taxon>
        <taxon>Fungi</taxon>
        <taxon>Dikarya</taxon>
        <taxon>Ascomycota</taxon>
        <taxon>Pezizomycotina</taxon>
        <taxon>Dothideomycetes</taxon>
        <taxon>Dothideomycetes incertae sedis</taxon>
        <taxon>Trypetheliales</taxon>
        <taxon>Trypetheliaceae</taxon>
        <taxon>Viridothelium</taxon>
    </lineage>
</organism>
<dbReference type="OrthoDB" id="329835at2759"/>
<name>A0A6A6GVS4_VIRVR</name>
<evidence type="ECO:0000313" key="2">
    <source>
        <dbReference type="EMBL" id="KAF2229719.1"/>
    </source>
</evidence>
<gene>
    <name evidence="2" type="ORF">EV356DRAFT_520629</name>
</gene>
<reference evidence="2" key="1">
    <citation type="journal article" date="2020" name="Stud. Mycol.">
        <title>101 Dothideomycetes genomes: a test case for predicting lifestyles and emergence of pathogens.</title>
        <authorList>
            <person name="Haridas S."/>
            <person name="Albert R."/>
            <person name="Binder M."/>
            <person name="Bloem J."/>
            <person name="Labutti K."/>
            <person name="Salamov A."/>
            <person name="Andreopoulos B."/>
            <person name="Baker S."/>
            <person name="Barry K."/>
            <person name="Bills G."/>
            <person name="Bluhm B."/>
            <person name="Cannon C."/>
            <person name="Castanera R."/>
            <person name="Culley D."/>
            <person name="Daum C."/>
            <person name="Ezra D."/>
            <person name="Gonzalez J."/>
            <person name="Henrissat B."/>
            <person name="Kuo A."/>
            <person name="Liang C."/>
            <person name="Lipzen A."/>
            <person name="Lutzoni F."/>
            <person name="Magnuson J."/>
            <person name="Mondo S."/>
            <person name="Nolan M."/>
            <person name="Ohm R."/>
            <person name="Pangilinan J."/>
            <person name="Park H.-J."/>
            <person name="Ramirez L."/>
            <person name="Alfaro M."/>
            <person name="Sun H."/>
            <person name="Tritt A."/>
            <person name="Yoshinaga Y."/>
            <person name="Zwiers L.-H."/>
            <person name="Turgeon B."/>
            <person name="Goodwin S."/>
            <person name="Spatafora J."/>
            <person name="Crous P."/>
            <person name="Grigoriev I."/>
        </authorList>
    </citation>
    <scope>NUCLEOTIDE SEQUENCE</scope>
    <source>
        <strain evidence="2">Tuck. ex Michener</strain>
    </source>
</reference>
<dbReference type="AlphaFoldDB" id="A0A6A6GVS4"/>
<dbReference type="EMBL" id="ML991855">
    <property type="protein sequence ID" value="KAF2229719.1"/>
    <property type="molecule type" value="Genomic_DNA"/>
</dbReference>
<dbReference type="Proteomes" id="UP000800092">
    <property type="component" value="Unassembled WGS sequence"/>
</dbReference>
<dbReference type="Pfam" id="PF08659">
    <property type="entry name" value="KR"/>
    <property type="match status" value="1"/>
</dbReference>
<dbReference type="Gene3D" id="3.40.50.720">
    <property type="entry name" value="NAD(P)-binding Rossmann-like Domain"/>
    <property type="match status" value="1"/>
</dbReference>
<proteinExistence type="predicted"/>
<evidence type="ECO:0000313" key="3">
    <source>
        <dbReference type="Proteomes" id="UP000800092"/>
    </source>
</evidence>
<protein>
    <recommendedName>
        <fullName evidence="1">Ketoreductase (KR) domain-containing protein</fullName>
    </recommendedName>
</protein>
<feature type="domain" description="Ketoreductase (KR)" evidence="1">
    <location>
        <begin position="174"/>
        <end position="227"/>
    </location>
</feature>
<evidence type="ECO:0000259" key="1">
    <source>
        <dbReference type="Pfam" id="PF08659"/>
    </source>
</evidence>